<feature type="domain" description="Thioredoxin" evidence="7">
    <location>
        <begin position="17"/>
        <end position="164"/>
    </location>
</feature>
<dbReference type="InterPro" id="IPR018219">
    <property type="entry name" value="Tpx_CS"/>
</dbReference>
<dbReference type="PANTHER" id="PTHR43110">
    <property type="entry name" value="THIOL PEROXIDASE"/>
    <property type="match status" value="1"/>
</dbReference>
<keyword evidence="5 6" id="KW-0676">Redox-active center</keyword>
<feature type="active site" description="Cysteine sulfenic acid (-SOH) intermediate" evidence="6">
    <location>
        <position position="58"/>
    </location>
</feature>
<keyword evidence="2 6" id="KW-0049">Antioxidant</keyword>
<keyword evidence="3 6" id="KW-0560">Oxidoreductase</keyword>
<evidence type="ECO:0000256" key="1">
    <source>
        <dbReference type="ARBA" id="ARBA00022559"/>
    </source>
</evidence>
<sequence>MKLKFQGKPVKVSGNTLKIGDTVPDFAVINNAMDTISLKDTKGVRIFLTVPSIDTPVCDLETRTFNEKTSEIPGVTVYTISMDLPFAQNRWCAANGIKNVITASDFKDRLFGKNFGTYMDDLGLLARAAFVADSTNKIIYVEYVPEVTNQPNFDAILAAAKKAK</sequence>
<dbReference type="CDD" id="cd03014">
    <property type="entry name" value="PRX_Atyp2cys"/>
    <property type="match status" value="1"/>
</dbReference>
<dbReference type="EMBL" id="JBGEWD010000012">
    <property type="protein sequence ID" value="MEY8001021.1"/>
    <property type="molecule type" value="Genomic_DNA"/>
</dbReference>
<comment type="miscellaneous">
    <text evidence="6">The active site is a conserved redox-active cysteine residue, the peroxidatic cysteine (C(P)), which makes the nucleophilic attack on the peroxide substrate. The peroxide oxidizes the C(P)-SH to cysteine sulfenic acid (C(P)-SOH), which then reacts with another cysteine residue, the resolving cysteine (C(R)), to form a disulfide bridge. The disulfide is subsequently reduced by an appropriate electron donor to complete the catalytic cycle. In this atypical 2-Cys peroxiredoxin, C(R) is present in the same subunit to form an intramolecular disulfide. The disulfide is subsequently reduced by thioredoxin.</text>
</comment>
<comment type="caution">
    <text evidence="8">The sequence shown here is derived from an EMBL/GenBank/DDBJ whole genome shotgun (WGS) entry which is preliminary data.</text>
</comment>
<dbReference type="Gene3D" id="3.40.30.10">
    <property type="entry name" value="Glutaredoxin"/>
    <property type="match status" value="1"/>
</dbReference>
<keyword evidence="9" id="KW-1185">Reference proteome</keyword>
<comment type="subunit">
    <text evidence="6">Homodimer.</text>
</comment>
<accession>A0ABV4BTI7</accession>
<protein>
    <recommendedName>
        <fullName evidence="6">Thiol peroxidase</fullName>
        <shortName evidence="6">Tpx</shortName>
        <ecNumber evidence="6">1.11.1.24</ecNumber>
    </recommendedName>
    <alternativeName>
        <fullName evidence="6">Peroxiredoxin tpx</fullName>
        <shortName evidence="6">Prx</shortName>
    </alternativeName>
    <alternativeName>
        <fullName evidence="6">Thioredoxin peroxidase</fullName>
    </alternativeName>
    <alternativeName>
        <fullName evidence="6">Thioredoxin-dependent peroxiredoxin</fullName>
    </alternativeName>
</protein>
<dbReference type="InterPro" id="IPR002065">
    <property type="entry name" value="TPX"/>
</dbReference>
<evidence type="ECO:0000256" key="2">
    <source>
        <dbReference type="ARBA" id="ARBA00022862"/>
    </source>
</evidence>
<dbReference type="PANTHER" id="PTHR43110:SF1">
    <property type="entry name" value="THIOL PEROXIDASE"/>
    <property type="match status" value="1"/>
</dbReference>
<dbReference type="HAMAP" id="MF_00269">
    <property type="entry name" value="Tpx"/>
    <property type="match status" value="1"/>
</dbReference>
<evidence type="ECO:0000256" key="4">
    <source>
        <dbReference type="ARBA" id="ARBA00023157"/>
    </source>
</evidence>
<evidence type="ECO:0000256" key="3">
    <source>
        <dbReference type="ARBA" id="ARBA00023002"/>
    </source>
</evidence>
<name>A0ABV4BTI7_9CLOT</name>
<evidence type="ECO:0000259" key="7">
    <source>
        <dbReference type="PROSITE" id="PS51352"/>
    </source>
</evidence>
<dbReference type="PROSITE" id="PS01265">
    <property type="entry name" value="TPX"/>
    <property type="match status" value="1"/>
</dbReference>
<dbReference type="SUPFAM" id="SSF52833">
    <property type="entry name" value="Thioredoxin-like"/>
    <property type="match status" value="1"/>
</dbReference>
<dbReference type="RefSeq" id="WP_369704916.1">
    <property type="nucleotide sequence ID" value="NZ_JBGEWD010000012.1"/>
</dbReference>
<dbReference type="PROSITE" id="PS51352">
    <property type="entry name" value="THIOREDOXIN_2"/>
    <property type="match status" value="1"/>
</dbReference>
<dbReference type="EC" id="1.11.1.24" evidence="6"/>
<proteinExistence type="inferred from homology"/>
<dbReference type="InterPro" id="IPR013766">
    <property type="entry name" value="Thioredoxin_domain"/>
</dbReference>
<dbReference type="InterPro" id="IPR036249">
    <property type="entry name" value="Thioredoxin-like_sf"/>
</dbReference>
<organism evidence="8 9">
    <name type="scientific">Clostridium moutaii</name>
    <dbReference type="NCBI Taxonomy" id="3240932"/>
    <lineage>
        <taxon>Bacteria</taxon>
        <taxon>Bacillati</taxon>
        <taxon>Bacillota</taxon>
        <taxon>Clostridia</taxon>
        <taxon>Eubacteriales</taxon>
        <taxon>Clostridiaceae</taxon>
        <taxon>Clostridium</taxon>
    </lineage>
</organism>
<keyword evidence="4 6" id="KW-1015">Disulfide bond</keyword>
<reference evidence="8 9" key="1">
    <citation type="submission" date="2024-08" db="EMBL/GenBank/DDBJ databases">
        <title>Clostridium lapicellarii sp. nov., and Clostridium renhuaiense sp. nov., two species isolated from the mud in a fermentation cellar used for producing sauce-flavour Chinese liquors.</title>
        <authorList>
            <person name="Yang F."/>
            <person name="Wang H."/>
            <person name="Chen L.Q."/>
            <person name="Zhou N."/>
            <person name="Lu J.J."/>
            <person name="Pu X.X."/>
            <person name="Wan B."/>
            <person name="Wang L."/>
            <person name="Liu S.J."/>
        </authorList>
    </citation>
    <scope>NUCLEOTIDE SEQUENCE [LARGE SCALE GENOMIC DNA]</scope>
    <source>
        <strain evidence="8 9">MT-5</strain>
    </source>
</reference>
<dbReference type="GO" id="GO:0004601">
    <property type="term" value="F:peroxidase activity"/>
    <property type="evidence" value="ECO:0007669"/>
    <property type="project" value="UniProtKB-KW"/>
</dbReference>
<keyword evidence="1 6" id="KW-0575">Peroxidase</keyword>
<dbReference type="InterPro" id="IPR013740">
    <property type="entry name" value="Redoxin"/>
</dbReference>
<evidence type="ECO:0000313" key="9">
    <source>
        <dbReference type="Proteomes" id="UP001564657"/>
    </source>
</evidence>
<comment type="catalytic activity">
    <reaction evidence="6">
        <text>a hydroperoxide + [thioredoxin]-dithiol = an alcohol + [thioredoxin]-disulfide + H2O</text>
        <dbReference type="Rhea" id="RHEA:62620"/>
        <dbReference type="Rhea" id="RHEA-COMP:10698"/>
        <dbReference type="Rhea" id="RHEA-COMP:10700"/>
        <dbReference type="ChEBI" id="CHEBI:15377"/>
        <dbReference type="ChEBI" id="CHEBI:29950"/>
        <dbReference type="ChEBI" id="CHEBI:30879"/>
        <dbReference type="ChEBI" id="CHEBI:35924"/>
        <dbReference type="ChEBI" id="CHEBI:50058"/>
        <dbReference type="EC" id="1.11.1.24"/>
    </reaction>
</comment>
<evidence type="ECO:0000256" key="6">
    <source>
        <dbReference type="HAMAP-Rule" id="MF_00269"/>
    </source>
</evidence>
<comment type="function">
    <text evidence="6">Thiol-specific peroxidase that catalyzes the reduction of hydrogen peroxide and organic hydroperoxides to water and alcohols, respectively. Plays a role in cell protection against oxidative stress by detoxifying peroxides.</text>
</comment>
<feature type="disulfide bond" description="Redox-active" evidence="6">
    <location>
        <begin position="58"/>
        <end position="92"/>
    </location>
</feature>
<dbReference type="NCBIfam" id="NF001808">
    <property type="entry name" value="PRK00522.1"/>
    <property type="match status" value="1"/>
</dbReference>
<evidence type="ECO:0000313" key="8">
    <source>
        <dbReference type="EMBL" id="MEY8001021.1"/>
    </source>
</evidence>
<dbReference type="Proteomes" id="UP001564657">
    <property type="component" value="Unassembled WGS sequence"/>
</dbReference>
<comment type="similarity">
    <text evidence="6">Belongs to the peroxiredoxin family. Tpx subfamily.</text>
</comment>
<dbReference type="Pfam" id="PF08534">
    <property type="entry name" value="Redoxin"/>
    <property type="match status" value="1"/>
</dbReference>
<gene>
    <name evidence="6 8" type="primary">tpx</name>
    <name evidence="8" type="ORF">AB8U03_12625</name>
</gene>
<dbReference type="InterPro" id="IPR050455">
    <property type="entry name" value="Tpx_Peroxidase_subfamily"/>
</dbReference>
<evidence type="ECO:0000256" key="5">
    <source>
        <dbReference type="ARBA" id="ARBA00023284"/>
    </source>
</evidence>